<protein>
    <submittedName>
        <fullName evidence="2">Glycosyltransferase family 1 protein</fullName>
    </submittedName>
</protein>
<dbReference type="Pfam" id="PF00534">
    <property type="entry name" value="Glycos_transf_1"/>
    <property type="match status" value="1"/>
</dbReference>
<comment type="caution">
    <text evidence="2">The sequence shown here is derived from an EMBL/GenBank/DDBJ whole genome shotgun (WGS) entry which is preliminary data.</text>
</comment>
<dbReference type="RefSeq" id="WP_118407583.1">
    <property type="nucleotide sequence ID" value="NZ_QROC01000008.1"/>
</dbReference>
<gene>
    <name evidence="2" type="ORF">DW042_08305</name>
</gene>
<accession>A0A415HXD1</accession>
<dbReference type="CDD" id="cd03801">
    <property type="entry name" value="GT4_PimA-like"/>
    <property type="match status" value="1"/>
</dbReference>
<dbReference type="PANTHER" id="PTHR12526">
    <property type="entry name" value="GLYCOSYLTRANSFERASE"/>
    <property type="match status" value="1"/>
</dbReference>
<proteinExistence type="predicted"/>
<dbReference type="GO" id="GO:0016757">
    <property type="term" value="F:glycosyltransferase activity"/>
    <property type="evidence" value="ECO:0007669"/>
    <property type="project" value="InterPro"/>
</dbReference>
<dbReference type="PANTHER" id="PTHR12526:SF638">
    <property type="entry name" value="SPORE COAT PROTEIN SA"/>
    <property type="match status" value="1"/>
</dbReference>
<evidence type="ECO:0000313" key="2">
    <source>
        <dbReference type="EMBL" id="RHK99188.1"/>
    </source>
</evidence>
<sequence length="412" mass="47866">MKILLVNYRYFISGGPERYYFNIKEILEHNGHEVIPFSVKSMRNVPNDYEKYFLDIVDDEVYFAQSKKNLKIILKSFARMFYSFEAKKRFKCLLQNTKPDLVYIMQYHNKISPSIIDAAKSFNIPVIHRISDFQYMCPNALFYNDVTGVCEECLNGSKWNCVKNRCVLNSTVYSVIKLSAKILHDTLRISSKIDAFVVPSSFTLGKLVEYGIPKDKLNHIPTFFNLKEQNPEVEYTPFVLFVGRIEKQKGLMTLVKAFESTNYALKIIGFSNDGYEDEIKTYLAGKSHRIEFLGKKNFEEIVPYLKRCLCTVVPSEWYDNFPNVILESFAYKKAVIATNFGSLPELVKDKETGLTFAYQNVEDFRTKVKYMFDHIDKAKEMGENGFKAVLTSYSPQKHYEQLSSLLQSIKRK</sequence>
<evidence type="ECO:0000313" key="3">
    <source>
        <dbReference type="Proteomes" id="UP000284417"/>
    </source>
</evidence>
<dbReference type="Gene3D" id="3.40.50.2000">
    <property type="entry name" value="Glycogen Phosphorylase B"/>
    <property type="match status" value="2"/>
</dbReference>
<dbReference type="InterPro" id="IPR001296">
    <property type="entry name" value="Glyco_trans_1"/>
</dbReference>
<dbReference type="AlphaFoldDB" id="A0A415HXD1"/>
<name>A0A415HXD1_9BACE</name>
<dbReference type="Proteomes" id="UP000284417">
    <property type="component" value="Unassembled WGS sequence"/>
</dbReference>
<evidence type="ECO:0000259" key="1">
    <source>
        <dbReference type="Pfam" id="PF00534"/>
    </source>
</evidence>
<keyword evidence="2" id="KW-0808">Transferase</keyword>
<reference evidence="2 3" key="1">
    <citation type="submission" date="2018-08" db="EMBL/GenBank/DDBJ databases">
        <title>A genome reference for cultivated species of the human gut microbiota.</title>
        <authorList>
            <person name="Zou Y."/>
            <person name="Xue W."/>
            <person name="Luo G."/>
        </authorList>
    </citation>
    <scope>NUCLEOTIDE SEQUENCE [LARGE SCALE GENOMIC DNA]</scope>
    <source>
        <strain evidence="2 3">AF39-6AC</strain>
    </source>
</reference>
<dbReference type="SUPFAM" id="SSF53756">
    <property type="entry name" value="UDP-Glycosyltransferase/glycogen phosphorylase"/>
    <property type="match status" value="1"/>
</dbReference>
<dbReference type="EMBL" id="QROC01000008">
    <property type="protein sequence ID" value="RHK99188.1"/>
    <property type="molecule type" value="Genomic_DNA"/>
</dbReference>
<organism evidence="2 3">
    <name type="scientific">Bacteroides xylanisolvens</name>
    <dbReference type="NCBI Taxonomy" id="371601"/>
    <lineage>
        <taxon>Bacteria</taxon>
        <taxon>Pseudomonadati</taxon>
        <taxon>Bacteroidota</taxon>
        <taxon>Bacteroidia</taxon>
        <taxon>Bacteroidales</taxon>
        <taxon>Bacteroidaceae</taxon>
        <taxon>Bacteroides</taxon>
    </lineage>
</organism>
<feature type="domain" description="Glycosyl transferase family 1" evidence="1">
    <location>
        <begin position="225"/>
        <end position="387"/>
    </location>
</feature>